<proteinExistence type="predicted"/>
<dbReference type="SUPFAM" id="SSF53756">
    <property type="entry name" value="UDP-Glycosyltransferase/glycogen phosphorylase"/>
    <property type="match status" value="1"/>
</dbReference>
<dbReference type="Pfam" id="PF00534">
    <property type="entry name" value="Glycos_transf_1"/>
    <property type="match status" value="1"/>
</dbReference>
<evidence type="ECO:0000313" key="5">
    <source>
        <dbReference type="EMBL" id="MFI2475058.1"/>
    </source>
</evidence>
<dbReference type="InterPro" id="IPR001296">
    <property type="entry name" value="Glyco_trans_1"/>
</dbReference>
<sequence>MKIAMVSEHANPLAQLGGVDAGGQNVHVGELAAAFTRRGHDVTVYTRRDDPATGTTITTDAGYRVVHVPAGPPKPIPKDDILAHLGEFTSFLHEHWSTHRPDLVHAHFWMSAVAAELAATRELRIPVVLTFHALGTVKRRYQGEADTSPPSRIKLERLVAHRAHHVIATCTDEVEELVRMGLPHARATVVPCGVDLARFGPHGPTERRGARHRLVSVGRLVPRKGFDTTIRALAQLPDVELLIAGGSADGNDPTGAEARRLQQVATEAGVDDRVHLLGHVSRAAMPALLRSADVVVCTPWYEPFGMVPLEAMACGRPVVASAVGGLLDTVIDGVTGTLVSPPEPGPVARALRPLLDDDALRRDFGTAGYQRARERYSWDRVADETLTAYQRVIPAPSATKFAAAG</sequence>
<evidence type="ECO:0000259" key="4">
    <source>
        <dbReference type="Pfam" id="PF13439"/>
    </source>
</evidence>
<dbReference type="GO" id="GO:0016757">
    <property type="term" value="F:glycosyltransferase activity"/>
    <property type="evidence" value="ECO:0007669"/>
    <property type="project" value="UniProtKB-KW"/>
</dbReference>
<evidence type="ECO:0000256" key="1">
    <source>
        <dbReference type="ARBA" id="ARBA00022676"/>
    </source>
</evidence>
<evidence type="ECO:0000313" key="6">
    <source>
        <dbReference type="Proteomes" id="UP001611415"/>
    </source>
</evidence>
<feature type="domain" description="Glycosyltransferase subfamily 4-like N-terminal" evidence="4">
    <location>
        <begin position="22"/>
        <end position="198"/>
    </location>
</feature>
<organism evidence="5 6">
    <name type="scientific">Nocardia xishanensis</name>
    <dbReference type="NCBI Taxonomy" id="238964"/>
    <lineage>
        <taxon>Bacteria</taxon>
        <taxon>Bacillati</taxon>
        <taxon>Actinomycetota</taxon>
        <taxon>Actinomycetes</taxon>
        <taxon>Mycobacteriales</taxon>
        <taxon>Nocardiaceae</taxon>
        <taxon>Nocardia</taxon>
    </lineage>
</organism>
<dbReference type="PANTHER" id="PTHR12526">
    <property type="entry name" value="GLYCOSYLTRANSFERASE"/>
    <property type="match status" value="1"/>
</dbReference>
<evidence type="ECO:0000256" key="2">
    <source>
        <dbReference type="ARBA" id="ARBA00022679"/>
    </source>
</evidence>
<keyword evidence="2 5" id="KW-0808">Transferase</keyword>
<feature type="domain" description="Glycosyl transferase family 1" evidence="3">
    <location>
        <begin position="212"/>
        <end position="371"/>
    </location>
</feature>
<keyword evidence="6" id="KW-1185">Reference proteome</keyword>
<dbReference type="InterPro" id="IPR028098">
    <property type="entry name" value="Glyco_trans_4-like_N"/>
</dbReference>
<dbReference type="PANTHER" id="PTHR12526:SF635">
    <property type="entry name" value="GLYCOSYL TRANSFERASE GROUP 1"/>
    <property type="match status" value="1"/>
</dbReference>
<comment type="caution">
    <text evidence="5">The sequence shown here is derived from an EMBL/GenBank/DDBJ whole genome shotgun (WGS) entry which is preliminary data.</text>
</comment>
<dbReference type="Gene3D" id="3.40.50.2000">
    <property type="entry name" value="Glycogen Phosphorylase B"/>
    <property type="match status" value="2"/>
</dbReference>
<reference evidence="5 6" key="1">
    <citation type="submission" date="2024-10" db="EMBL/GenBank/DDBJ databases">
        <title>The Natural Products Discovery Center: Release of the First 8490 Sequenced Strains for Exploring Actinobacteria Biosynthetic Diversity.</title>
        <authorList>
            <person name="Kalkreuter E."/>
            <person name="Kautsar S.A."/>
            <person name="Yang D."/>
            <person name="Bader C.D."/>
            <person name="Teijaro C.N."/>
            <person name="Fluegel L."/>
            <person name="Davis C.M."/>
            <person name="Simpson J.R."/>
            <person name="Lauterbach L."/>
            <person name="Steele A.D."/>
            <person name="Gui C."/>
            <person name="Meng S."/>
            <person name="Li G."/>
            <person name="Viehrig K."/>
            <person name="Ye F."/>
            <person name="Su P."/>
            <person name="Kiefer A.F."/>
            <person name="Nichols A."/>
            <person name="Cepeda A.J."/>
            <person name="Yan W."/>
            <person name="Fan B."/>
            <person name="Jiang Y."/>
            <person name="Adhikari A."/>
            <person name="Zheng C.-J."/>
            <person name="Schuster L."/>
            <person name="Cowan T.M."/>
            <person name="Smanski M.J."/>
            <person name="Chevrette M.G."/>
            <person name="De Carvalho L.P.S."/>
            <person name="Shen B."/>
        </authorList>
    </citation>
    <scope>NUCLEOTIDE SEQUENCE [LARGE SCALE GENOMIC DNA]</scope>
    <source>
        <strain evidence="5 6">NPDC019275</strain>
    </source>
</reference>
<name>A0ABW7X1R5_9NOCA</name>
<dbReference type="RefSeq" id="WP_357404168.1">
    <property type="nucleotide sequence ID" value="NZ_JBEYCD010000005.1"/>
</dbReference>
<dbReference type="EC" id="2.4.-.-" evidence="5"/>
<evidence type="ECO:0000259" key="3">
    <source>
        <dbReference type="Pfam" id="PF00534"/>
    </source>
</evidence>
<protein>
    <submittedName>
        <fullName evidence="5">Glycosyltransferase</fullName>
        <ecNumber evidence="5">2.4.-.-</ecNumber>
    </submittedName>
</protein>
<accession>A0ABW7X1R5</accession>
<gene>
    <name evidence="5" type="ORF">ACH49W_16905</name>
</gene>
<keyword evidence="1 5" id="KW-0328">Glycosyltransferase</keyword>
<dbReference type="Proteomes" id="UP001611415">
    <property type="component" value="Unassembled WGS sequence"/>
</dbReference>
<dbReference type="EMBL" id="JBIRYO010000009">
    <property type="protein sequence ID" value="MFI2475058.1"/>
    <property type="molecule type" value="Genomic_DNA"/>
</dbReference>
<dbReference type="Pfam" id="PF13439">
    <property type="entry name" value="Glyco_transf_4"/>
    <property type="match status" value="1"/>
</dbReference>